<evidence type="ECO:0000313" key="2">
    <source>
        <dbReference type="EMBL" id="OOK70635.1"/>
    </source>
</evidence>
<sequence length="67" mass="7272">MEIRHPATDSLTESTSRELKHLLINDLPIERQAQDVSWGVTAPGAARPPLRTASSATATGTIPFRPH</sequence>
<organism evidence="2 3">
    <name type="scientific">Mycobacterium kansasii</name>
    <dbReference type="NCBI Taxonomy" id="1768"/>
    <lineage>
        <taxon>Bacteria</taxon>
        <taxon>Bacillati</taxon>
        <taxon>Actinomycetota</taxon>
        <taxon>Actinomycetes</taxon>
        <taxon>Mycobacteriales</taxon>
        <taxon>Mycobacteriaceae</taxon>
        <taxon>Mycobacterium</taxon>
    </lineage>
</organism>
<proteinExistence type="predicted"/>
<evidence type="ECO:0000313" key="3">
    <source>
        <dbReference type="Proteomes" id="UP000189229"/>
    </source>
</evidence>
<comment type="caution">
    <text evidence="2">The sequence shown here is derived from an EMBL/GenBank/DDBJ whole genome shotgun (WGS) entry which is preliminary data.</text>
</comment>
<evidence type="ECO:0000256" key="1">
    <source>
        <dbReference type="SAM" id="MobiDB-lite"/>
    </source>
</evidence>
<reference evidence="2 3" key="1">
    <citation type="submission" date="2017-02" db="EMBL/GenBank/DDBJ databases">
        <title>Complete genome sequences of Mycobacterium kansasii strains isolated from rhesus macaques.</title>
        <authorList>
            <person name="Panda A."/>
            <person name="Nagaraj S."/>
            <person name="Zhao X."/>
            <person name="Tettelin H."/>
            <person name="Detolla L.J."/>
        </authorList>
    </citation>
    <scope>NUCLEOTIDE SEQUENCE [LARGE SCALE GENOMIC DNA]</scope>
    <source>
        <strain evidence="2 3">11-3813</strain>
    </source>
</reference>
<gene>
    <name evidence="2" type="ORF">BZL30_6442</name>
</gene>
<dbReference type="Proteomes" id="UP000189229">
    <property type="component" value="Unassembled WGS sequence"/>
</dbReference>
<dbReference type="EMBL" id="MVBM01000006">
    <property type="protein sequence ID" value="OOK70635.1"/>
    <property type="molecule type" value="Genomic_DNA"/>
</dbReference>
<accession>A0A1V3WUM6</accession>
<dbReference type="AlphaFoldDB" id="A0A1V3WUM6"/>
<protein>
    <submittedName>
        <fullName evidence="2">Uncharacterized protein</fullName>
    </submittedName>
</protein>
<feature type="region of interest" description="Disordered" evidence="1">
    <location>
        <begin position="41"/>
        <end position="67"/>
    </location>
</feature>
<name>A0A1V3WUM6_MYCKA</name>